<accession>A0A8J5XF55</accession>
<dbReference type="GO" id="GO:0070192">
    <property type="term" value="P:chromosome organization involved in meiotic cell cycle"/>
    <property type="evidence" value="ECO:0007669"/>
    <property type="project" value="TreeGrafter"/>
</dbReference>
<feature type="region of interest" description="Disordered" evidence="20">
    <location>
        <begin position="346"/>
        <end position="368"/>
    </location>
</feature>
<keyword evidence="6" id="KW-0158">Chromosome</keyword>
<feature type="domain" description="Rad50/SbcC-type AAA" evidence="21">
    <location>
        <begin position="44"/>
        <end position="282"/>
    </location>
</feature>
<evidence type="ECO:0000256" key="3">
    <source>
        <dbReference type="ARBA" id="ARBA00004286"/>
    </source>
</evidence>
<dbReference type="PANTHER" id="PTHR18867">
    <property type="entry name" value="RAD50"/>
    <property type="match status" value="1"/>
</dbReference>
<keyword evidence="17" id="KW-0469">Meiosis</keyword>
<evidence type="ECO:0000256" key="6">
    <source>
        <dbReference type="ARBA" id="ARBA00022454"/>
    </source>
</evidence>
<evidence type="ECO:0000256" key="2">
    <source>
        <dbReference type="ARBA" id="ARBA00004123"/>
    </source>
</evidence>
<feature type="region of interest" description="Disordered" evidence="20">
    <location>
        <begin position="1158"/>
        <end position="1177"/>
    </location>
</feature>
<feature type="coiled-coil region" evidence="19">
    <location>
        <begin position="797"/>
        <end position="851"/>
    </location>
</feature>
<dbReference type="FunFam" id="3.40.50.300:FF:000593">
    <property type="entry name" value="DNA repair protein RAD50"/>
    <property type="match status" value="1"/>
</dbReference>
<name>A0A8J5XF55_DIALT</name>
<feature type="coiled-coil region" evidence="19">
    <location>
        <begin position="1077"/>
        <end position="1134"/>
    </location>
</feature>
<comment type="subcellular location">
    <subcellularLocation>
        <location evidence="3">Chromosome</location>
    </subcellularLocation>
    <subcellularLocation>
        <location evidence="2">Nucleus</location>
    </subcellularLocation>
</comment>
<evidence type="ECO:0000256" key="13">
    <source>
        <dbReference type="ARBA" id="ARBA00022842"/>
    </source>
</evidence>
<evidence type="ECO:0000313" key="22">
    <source>
        <dbReference type="EMBL" id="KAG8461760.1"/>
    </source>
</evidence>
<comment type="caution">
    <text evidence="22">The sequence shown here is derived from an EMBL/GenBank/DDBJ whole genome shotgun (WGS) entry which is preliminary data.</text>
</comment>
<gene>
    <name evidence="22" type="ORF">KFE25_001378</name>
</gene>
<keyword evidence="12" id="KW-0067">ATP-binding</keyword>
<evidence type="ECO:0000256" key="8">
    <source>
        <dbReference type="ARBA" id="ARBA00022741"/>
    </source>
</evidence>
<evidence type="ECO:0000313" key="23">
    <source>
        <dbReference type="Proteomes" id="UP000751190"/>
    </source>
</evidence>
<dbReference type="GO" id="GO:0005524">
    <property type="term" value="F:ATP binding"/>
    <property type="evidence" value="ECO:0007669"/>
    <property type="project" value="UniProtKB-KW"/>
</dbReference>
<dbReference type="SUPFAM" id="SSF52540">
    <property type="entry name" value="P-loop containing nucleoside triphosphate hydrolases"/>
    <property type="match status" value="1"/>
</dbReference>
<feature type="compositionally biased region" description="Basic and acidic residues" evidence="20">
    <location>
        <begin position="346"/>
        <end position="356"/>
    </location>
</feature>
<dbReference type="Pfam" id="PF13476">
    <property type="entry name" value="AAA_23"/>
    <property type="match status" value="1"/>
</dbReference>
<evidence type="ECO:0000256" key="5">
    <source>
        <dbReference type="ARBA" id="ARBA00017893"/>
    </source>
</evidence>
<comment type="cofactor">
    <cofactor evidence="1">
        <name>Zn(2+)</name>
        <dbReference type="ChEBI" id="CHEBI:29105"/>
    </cofactor>
</comment>
<comment type="similarity">
    <text evidence="4">Belongs to the SMC family. RAD50 subfamily.</text>
</comment>
<evidence type="ECO:0000256" key="15">
    <source>
        <dbReference type="ARBA" id="ARBA00023204"/>
    </source>
</evidence>
<keyword evidence="13" id="KW-0460">Magnesium</keyword>
<evidence type="ECO:0000256" key="7">
    <source>
        <dbReference type="ARBA" id="ARBA00022723"/>
    </source>
</evidence>
<dbReference type="OMA" id="FSDYYYR"/>
<dbReference type="GO" id="GO:0043047">
    <property type="term" value="F:single-stranded telomeric DNA binding"/>
    <property type="evidence" value="ECO:0007669"/>
    <property type="project" value="TreeGrafter"/>
</dbReference>
<evidence type="ECO:0000256" key="20">
    <source>
        <dbReference type="SAM" id="MobiDB-lite"/>
    </source>
</evidence>
<evidence type="ECO:0000256" key="4">
    <source>
        <dbReference type="ARBA" id="ARBA00009439"/>
    </source>
</evidence>
<dbReference type="Gene3D" id="3.40.50.300">
    <property type="entry name" value="P-loop containing nucleotide triphosphate hydrolases"/>
    <property type="match status" value="2"/>
</dbReference>
<keyword evidence="14 19" id="KW-0175">Coiled coil</keyword>
<dbReference type="EMBL" id="JAGTXO010000024">
    <property type="protein sequence ID" value="KAG8461760.1"/>
    <property type="molecule type" value="Genomic_DNA"/>
</dbReference>
<dbReference type="GO" id="GO:0051880">
    <property type="term" value="F:G-quadruplex DNA binding"/>
    <property type="evidence" value="ECO:0007669"/>
    <property type="project" value="TreeGrafter"/>
</dbReference>
<dbReference type="GO" id="GO:0006302">
    <property type="term" value="P:double-strand break repair"/>
    <property type="evidence" value="ECO:0007669"/>
    <property type="project" value="InterPro"/>
</dbReference>
<evidence type="ECO:0000256" key="18">
    <source>
        <dbReference type="ARBA" id="ARBA00049360"/>
    </source>
</evidence>
<reference evidence="22" key="1">
    <citation type="submission" date="2021-05" db="EMBL/GenBank/DDBJ databases">
        <title>The genome of the haptophyte Pavlova lutheri (Diacronema luteri, Pavlovales) - a model for lipid biosynthesis in eukaryotic algae.</title>
        <authorList>
            <person name="Hulatt C.J."/>
            <person name="Posewitz M.C."/>
        </authorList>
    </citation>
    <scope>NUCLEOTIDE SEQUENCE</scope>
    <source>
        <strain evidence="22">NIVA-4/92</strain>
    </source>
</reference>
<dbReference type="GO" id="GO:0007004">
    <property type="term" value="P:telomere maintenance via telomerase"/>
    <property type="evidence" value="ECO:0007669"/>
    <property type="project" value="TreeGrafter"/>
</dbReference>
<dbReference type="GO" id="GO:0046872">
    <property type="term" value="F:metal ion binding"/>
    <property type="evidence" value="ECO:0007669"/>
    <property type="project" value="UniProtKB-KW"/>
</dbReference>
<evidence type="ECO:0000256" key="19">
    <source>
        <dbReference type="SAM" id="Coils"/>
    </source>
</evidence>
<evidence type="ECO:0000256" key="17">
    <source>
        <dbReference type="ARBA" id="ARBA00023254"/>
    </source>
</evidence>
<dbReference type="GO" id="GO:0003691">
    <property type="term" value="F:double-stranded telomeric DNA binding"/>
    <property type="evidence" value="ECO:0007669"/>
    <property type="project" value="TreeGrafter"/>
</dbReference>
<evidence type="ECO:0000256" key="14">
    <source>
        <dbReference type="ARBA" id="ARBA00023054"/>
    </source>
</evidence>
<evidence type="ECO:0000256" key="9">
    <source>
        <dbReference type="ARBA" id="ARBA00022763"/>
    </source>
</evidence>
<keyword evidence="11" id="KW-0862">Zinc</keyword>
<comment type="catalytic activity">
    <reaction evidence="18">
        <text>ATP + H2O = ADP + phosphate + H(+)</text>
        <dbReference type="Rhea" id="RHEA:13065"/>
        <dbReference type="ChEBI" id="CHEBI:15377"/>
        <dbReference type="ChEBI" id="CHEBI:15378"/>
        <dbReference type="ChEBI" id="CHEBI:30616"/>
        <dbReference type="ChEBI" id="CHEBI:43474"/>
        <dbReference type="ChEBI" id="CHEBI:456216"/>
    </reaction>
</comment>
<evidence type="ECO:0000256" key="10">
    <source>
        <dbReference type="ARBA" id="ARBA00022801"/>
    </source>
</evidence>
<dbReference type="GO" id="GO:0016887">
    <property type="term" value="F:ATP hydrolysis activity"/>
    <property type="evidence" value="ECO:0007669"/>
    <property type="project" value="InterPro"/>
</dbReference>
<keyword evidence="10" id="KW-0378">Hydrolase</keyword>
<dbReference type="OrthoDB" id="18797at2759"/>
<evidence type="ECO:0000256" key="12">
    <source>
        <dbReference type="ARBA" id="ARBA00022840"/>
    </source>
</evidence>
<dbReference type="Proteomes" id="UP000751190">
    <property type="component" value="Unassembled WGS sequence"/>
</dbReference>
<evidence type="ECO:0000259" key="21">
    <source>
        <dbReference type="Pfam" id="PF13476"/>
    </source>
</evidence>
<protein>
    <recommendedName>
        <fullName evidence="5">DNA repair protein RAD50</fullName>
    </recommendedName>
</protein>
<sequence>MKSARKLCRRRRAGELEVWPAWSGRKAANARVVVAPARMTSIERLQIQGIRSYSPFEPQTVEFYKPLTVIVGQNGCGKTTIIECLKQATTGDLPPNCKNGQNFVHDPNLASTTEVKGQIKLRFRSADGKPVVCSRSFNLTQRQKKKEYKALESVLTTLDSTGAKVTLSTKCADLNKQVPQLMGVSHAILDNVIFCHQEEANWCLGDDATLKKRFDEIFASARYTKAMDEIRRHKNELHAHVKVLRAEADGAEARLQAARRLSASAEADRAELDKLQRRIAEHDEAAATLGAQLDGLRERAARAASLERDAAALRVAAREKRAQAEEVCSNLGAQFGRELQRERADDELQRALDEHTATQARRRRDEAAARRDAAELASRRAALDAAQAAARDRAAQLRAEANSARLREADRDAALGELAPEIAPAAAARARAPYTPAAVAEFERALAAELHAREALAADARDAERNGVAALTADVERASLELRSTRAELARAERELRDARAELSAAEARAESSCGGGGGGAELTQTSAGASRGASSSAAAAAAAAVGTLRARLDAEEAALDELRDARAADNLRGKLTASARELACAKLAQKALLAEIDGANERTAAAQRYDDRLAARNRRDDEIGRALDALREDLAVLLDGARDARRTLVDGSLGRAARAARDVRAAELGRATERAADARRALAELGGSAKAREAMVRAKQRELRVAEEAVRARGEVALLEPAADVDALIRSAQDELVAASNDLALVRFVPGFVTAARRQLDDAHACKLCARGVRPDERAAVEASFKALVARSATGEADVQAELSRAERRLVELNDLAPAARKLNACRAELAALDAQRARALDELRDATAAAEAADAADAAARAAHDAAARAVAGVERLAPAVDEFLAAKRDVDLCNDATDTTGARSADEVVADVRAAAARVDALEAEHARLLERADKSDATQRAADTRARDLRDELQAAERALDKAQADEKAVRRARERVAPLEAAVTQLGASAQPLQAALNAAEAARAAGKARLEADERAASAAARELAGRAARFRSLQGQVVQHGGAEAQRELDEAIAAEAECTAKLGACAHDADALAARAVDASRSLTRAEAEVAELRENLRVRRIRAELREVERELEAATAALDAERAADGTSPRELLALAEARLHEMGARRAEAVGKRKATEAQRNRTEGELKSGEYKGVDAAHRAKSIELATHTTVVRDLDTYYKALDRSLMRFHSKKMADINGTIRELWQRTYQGHDIDSIEIQSEHEGETASGKRIHRYRVVMRRGDARLDMRGRCSAGQKVLASLIIRLALAETFCLNCGILALDEPTTNLDHANVESFARALNEIITQRRSQANFQLIVITHDEPFVQLIGRAENADYFYRVFKNEQQYSVVQRQAIADF</sequence>
<dbReference type="InterPro" id="IPR038729">
    <property type="entry name" value="Rad50/SbcC_AAA"/>
</dbReference>
<evidence type="ECO:0000256" key="11">
    <source>
        <dbReference type="ARBA" id="ARBA00022833"/>
    </source>
</evidence>
<keyword evidence="9" id="KW-0227">DNA damage</keyword>
<feature type="coiled-coil region" evidence="19">
    <location>
        <begin position="908"/>
        <end position="980"/>
    </location>
</feature>
<dbReference type="GO" id="GO:0000722">
    <property type="term" value="P:telomere maintenance via recombination"/>
    <property type="evidence" value="ECO:0007669"/>
    <property type="project" value="TreeGrafter"/>
</dbReference>
<dbReference type="GO" id="GO:0030870">
    <property type="term" value="C:Mre11 complex"/>
    <property type="evidence" value="ECO:0007669"/>
    <property type="project" value="TreeGrafter"/>
</dbReference>
<organism evidence="22 23">
    <name type="scientific">Diacronema lutheri</name>
    <name type="common">Unicellular marine alga</name>
    <name type="synonym">Monochrysis lutheri</name>
    <dbReference type="NCBI Taxonomy" id="2081491"/>
    <lineage>
        <taxon>Eukaryota</taxon>
        <taxon>Haptista</taxon>
        <taxon>Haptophyta</taxon>
        <taxon>Pavlovophyceae</taxon>
        <taxon>Pavlovales</taxon>
        <taxon>Pavlovaceae</taxon>
        <taxon>Diacronema</taxon>
    </lineage>
</organism>
<proteinExistence type="inferred from homology"/>
<keyword evidence="23" id="KW-1185">Reference proteome</keyword>
<feature type="region of interest" description="Disordered" evidence="20">
    <location>
        <begin position="508"/>
        <end position="529"/>
    </location>
</feature>
<dbReference type="GO" id="GO:0000794">
    <property type="term" value="C:condensed nuclear chromosome"/>
    <property type="evidence" value="ECO:0007669"/>
    <property type="project" value="TreeGrafter"/>
</dbReference>
<keyword evidence="7" id="KW-0479">Metal-binding</keyword>
<evidence type="ECO:0000256" key="16">
    <source>
        <dbReference type="ARBA" id="ARBA00023242"/>
    </source>
</evidence>
<keyword evidence="16" id="KW-0539">Nucleus</keyword>
<evidence type="ECO:0000256" key="1">
    <source>
        <dbReference type="ARBA" id="ARBA00001947"/>
    </source>
</evidence>
<dbReference type="InterPro" id="IPR027417">
    <property type="entry name" value="P-loop_NTPase"/>
</dbReference>
<keyword evidence="8" id="KW-0547">Nucleotide-binding</keyword>
<dbReference type="PANTHER" id="PTHR18867:SF12">
    <property type="entry name" value="DNA REPAIR PROTEIN RAD50"/>
    <property type="match status" value="1"/>
</dbReference>
<keyword evidence="15" id="KW-0234">DNA repair</keyword>